<dbReference type="OrthoDB" id="9810297at2"/>
<dbReference type="InterPro" id="IPR023267">
    <property type="entry name" value="RCMT"/>
</dbReference>
<dbReference type="SUPFAM" id="SSF48013">
    <property type="entry name" value="NusB-like"/>
    <property type="match status" value="1"/>
</dbReference>
<evidence type="ECO:0000256" key="1">
    <source>
        <dbReference type="ARBA" id="ARBA00022603"/>
    </source>
</evidence>
<dbReference type="InterPro" id="IPR049560">
    <property type="entry name" value="MeTrfase_RsmB-F_NOP2_cat"/>
</dbReference>
<dbReference type="InterPro" id="IPR001678">
    <property type="entry name" value="MeTrfase_RsmB-F_NOP2_dom"/>
</dbReference>
<sequence length="447" mass="51068">MIKSPEKKYTNRKKTKTAREIATIALQKIKEGQPIQVLLNNILLTYPLSKQDIALVTELVYGYLRLEIRIVWILEQFLKKSEHLPYEVKLIIGLATYELLFLDKIPPYATIHTAVSTIKSKFGKILAGVANASLQTIFRKSKHNDGPKYNTFYKQRLPEDIHYLSIWYSIPLWIIKLWISNYGTQKTLKLAASSLQRPYFCIRVNPIYDNWRELYENLCQNGGIPIGRSGIYFKPNRKPKELQYYLEQGYISIQGAGSQIVMDALDIQTWKIPIWDACAGRGGKTSLLLEWGIPIFAASDISLSKLQGLIAETKRLKLLTPSIFCSSSTQPALKNVLCSQLKTILLDVPCSGLGTLSRHPDIKKFRTPKDVDKLIQLQKKILNTAWEFLPPQGELIYITCTVNPSENEQQVIQFLKDYPQASLKKQWEGIPDRFGTDIMFGAIIQKK</sequence>
<protein>
    <submittedName>
        <fullName evidence="7">tRNA and rRNA cytosine-C5-methylases</fullName>
    </submittedName>
</protein>
<dbReference type="PANTHER" id="PTHR22807:SF53">
    <property type="entry name" value="RIBOSOMAL RNA SMALL SUBUNIT METHYLTRANSFERASE B-RELATED"/>
    <property type="match status" value="1"/>
</dbReference>
<dbReference type="AlphaFoldDB" id="Q1MPZ7"/>
<evidence type="ECO:0000256" key="2">
    <source>
        <dbReference type="ARBA" id="ARBA00022679"/>
    </source>
</evidence>
<dbReference type="GO" id="GO:0001510">
    <property type="term" value="P:RNA methylation"/>
    <property type="evidence" value="ECO:0007669"/>
    <property type="project" value="InterPro"/>
</dbReference>
<reference evidence="7 8" key="1">
    <citation type="submission" date="2005-11" db="EMBL/GenBank/DDBJ databases">
        <title>The complete genome sequence of Lawsonia intracellularis: the causative agent of proliferative enteropathy.</title>
        <authorList>
            <person name="Kaur K."/>
            <person name="Zhang Q."/>
            <person name="Beckler D."/>
            <person name="Munir S."/>
            <person name="Li L."/>
            <person name="Kinsley K."/>
            <person name="Herron L."/>
            <person name="Peterson A."/>
            <person name="May B."/>
            <person name="Singh S."/>
            <person name="Gebhart C."/>
            <person name="Kapur V."/>
        </authorList>
    </citation>
    <scope>NUCLEOTIDE SEQUENCE [LARGE SCALE GENOMIC DNA]</scope>
    <source>
        <strain evidence="7 8">PHE/MN1-00</strain>
    </source>
</reference>
<comment type="similarity">
    <text evidence="5">Belongs to the class I-like SAM-binding methyltransferase superfamily. RsmB/NOP family.</text>
</comment>
<dbReference type="GO" id="GO:0003723">
    <property type="term" value="F:RNA binding"/>
    <property type="evidence" value="ECO:0007669"/>
    <property type="project" value="UniProtKB-UniRule"/>
</dbReference>
<dbReference type="InterPro" id="IPR029063">
    <property type="entry name" value="SAM-dependent_MTases_sf"/>
</dbReference>
<evidence type="ECO:0000313" key="7">
    <source>
        <dbReference type="EMBL" id="CAJ54930.1"/>
    </source>
</evidence>
<dbReference type="GO" id="GO:0008173">
    <property type="term" value="F:RNA methyltransferase activity"/>
    <property type="evidence" value="ECO:0007669"/>
    <property type="project" value="InterPro"/>
</dbReference>
<evidence type="ECO:0000256" key="4">
    <source>
        <dbReference type="ARBA" id="ARBA00022884"/>
    </source>
</evidence>
<feature type="domain" description="SAM-dependent MTase RsmB/NOP-type" evidence="6">
    <location>
        <begin position="176"/>
        <end position="447"/>
    </location>
</feature>
<evidence type="ECO:0000313" key="8">
    <source>
        <dbReference type="Proteomes" id="UP000002430"/>
    </source>
</evidence>
<dbReference type="EMBL" id="AM180252">
    <property type="protein sequence ID" value="CAJ54930.1"/>
    <property type="molecule type" value="Genomic_DNA"/>
</dbReference>
<dbReference type="eggNOG" id="COG0144">
    <property type="taxonomic scope" value="Bacteria"/>
</dbReference>
<dbReference type="Pfam" id="PF01029">
    <property type="entry name" value="NusB"/>
    <property type="match status" value="1"/>
</dbReference>
<keyword evidence="8" id="KW-1185">Reference proteome</keyword>
<dbReference type="Gene3D" id="3.40.50.150">
    <property type="entry name" value="Vaccinia Virus protein VP39"/>
    <property type="match status" value="1"/>
</dbReference>
<name>Q1MPZ7_LAWIP</name>
<comment type="caution">
    <text evidence="5">Lacks conserved residue(s) required for the propagation of feature annotation.</text>
</comment>
<dbReference type="Gene3D" id="1.10.940.10">
    <property type="entry name" value="NusB-like"/>
    <property type="match status" value="1"/>
</dbReference>
<dbReference type="Pfam" id="PF01189">
    <property type="entry name" value="Methyltr_RsmB-F"/>
    <property type="match status" value="1"/>
</dbReference>
<keyword evidence="2 5" id="KW-0808">Transferase</keyword>
<proteinExistence type="inferred from homology"/>
<feature type="active site" description="Nucleophile" evidence="5">
    <location>
        <position position="400"/>
    </location>
</feature>
<keyword evidence="3 5" id="KW-0949">S-adenosyl-L-methionine</keyword>
<evidence type="ECO:0000256" key="5">
    <source>
        <dbReference type="PROSITE-ProRule" id="PRU01023"/>
    </source>
</evidence>
<dbReference type="STRING" id="363253.LI0876"/>
<gene>
    <name evidence="7" type="ordered locus">LI0876</name>
</gene>
<evidence type="ECO:0000259" key="6">
    <source>
        <dbReference type="PROSITE" id="PS51686"/>
    </source>
</evidence>
<organism evidence="7 8">
    <name type="scientific">Lawsonia intracellularis (strain PHE/MN1-00)</name>
    <dbReference type="NCBI Taxonomy" id="363253"/>
    <lineage>
        <taxon>Bacteria</taxon>
        <taxon>Pseudomonadati</taxon>
        <taxon>Thermodesulfobacteriota</taxon>
        <taxon>Desulfovibrionia</taxon>
        <taxon>Desulfovibrionales</taxon>
        <taxon>Desulfovibrionaceae</taxon>
        <taxon>Lawsonia</taxon>
    </lineage>
</organism>
<feature type="binding site" evidence="5">
    <location>
        <position position="347"/>
    </location>
    <ligand>
        <name>S-adenosyl-L-methionine</name>
        <dbReference type="ChEBI" id="CHEBI:59789"/>
    </ligand>
</feature>
<keyword evidence="4 5" id="KW-0694">RNA-binding</keyword>
<dbReference type="PROSITE" id="PS51686">
    <property type="entry name" value="SAM_MT_RSMB_NOP"/>
    <property type="match status" value="1"/>
</dbReference>
<dbReference type="HOGENOM" id="CLU_005316_0_1_7"/>
<dbReference type="RefSeq" id="WP_011526959.1">
    <property type="nucleotide sequence ID" value="NC_008011.1"/>
</dbReference>
<dbReference type="Gene3D" id="3.30.70.1170">
    <property type="entry name" value="Sun protein, domain 3"/>
    <property type="match status" value="1"/>
</dbReference>
<dbReference type="InterPro" id="IPR006027">
    <property type="entry name" value="NusB_RsmB_TIM44"/>
</dbReference>
<keyword evidence="1 5" id="KW-0489">Methyltransferase</keyword>
<dbReference type="Proteomes" id="UP000002430">
    <property type="component" value="Chromosome"/>
</dbReference>
<dbReference type="eggNOG" id="COG0781">
    <property type="taxonomic scope" value="Bacteria"/>
</dbReference>
<dbReference type="GO" id="GO:0006355">
    <property type="term" value="P:regulation of DNA-templated transcription"/>
    <property type="evidence" value="ECO:0007669"/>
    <property type="project" value="InterPro"/>
</dbReference>
<dbReference type="KEGG" id="lip:LI0876"/>
<dbReference type="PANTHER" id="PTHR22807">
    <property type="entry name" value="NOP2 YEAST -RELATED NOL1/NOP2/FMU SUN DOMAIN-CONTAINING"/>
    <property type="match status" value="1"/>
</dbReference>
<accession>Q1MPZ7</accession>
<dbReference type="InterPro" id="IPR035926">
    <property type="entry name" value="NusB-like_sf"/>
</dbReference>
<feature type="binding site" evidence="5">
    <location>
        <position position="300"/>
    </location>
    <ligand>
        <name>S-adenosyl-L-methionine</name>
        <dbReference type="ChEBI" id="CHEBI:59789"/>
    </ligand>
</feature>
<dbReference type="SUPFAM" id="SSF53335">
    <property type="entry name" value="S-adenosyl-L-methionine-dependent methyltransferases"/>
    <property type="match status" value="1"/>
</dbReference>
<evidence type="ECO:0000256" key="3">
    <source>
        <dbReference type="ARBA" id="ARBA00022691"/>
    </source>
</evidence>
<dbReference type="PRINTS" id="PR02008">
    <property type="entry name" value="RCMTFAMILY"/>
</dbReference>